<dbReference type="SUPFAM" id="SSF52540">
    <property type="entry name" value="P-loop containing nucleoside triphosphate hydrolases"/>
    <property type="match status" value="1"/>
</dbReference>
<sequence>MANNFSAFSALIRGLPAPERLHLKILVDMVWALSYLTDGGNEQIQMVIESGIVPFLVPLLSHSDVKVQKGTQLSGGQKQRPKLLLLDEATSALDMESEKVVQEALDNAQKGRTCTVIAHRLSTVQNADVIYVIDAGNVVESGNHQQLLNKKGVYAQFVSGQKLTK</sequence>
<dbReference type="Proteomes" id="UP000828390">
    <property type="component" value="Unassembled WGS sequence"/>
</dbReference>
<comment type="caution">
    <text evidence="1">The sequence shown here is derived from an EMBL/GenBank/DDBJ whole genome shotgun (WGS) entry which is preliminary data.</text>
</comment>
<dbReference type="EMBL" id="JAIWYP010000006">
    <property type="protein sequence ID" value="KAH3806439.1"/>
    <property type="molecule type" value="Genomic_DNA"/>
</dbReference>
<proteinExistence type="predicted"/>
<evidence type="ECO:0000313" key="1">
    <source>
        <dbReference type="EMBL" id="KAH3806439.1"/>
    </source>
</evidence>
<evidence type="ECO:0008006" key="3">
    <source>
        <dbReference type="Google" id="ProtNLM"/>
    </source>
</evidence>
<dbReference type="SUPFAM" id="SSF48371">
    <property type="entry name" value="ARM repeat"/>
    <property type="match status" value="1"/>
</dbReference>
<dbReference type="GO" id="GO:0015421">
    <property type="term" value="F:ABC-type oligopeptide transporter activity"/>
    <property type="evidence" value="ECO:0007669"/>
    <property type="project" value="TreeGrafter"/>
</dbReference>
<reference evidence="1" key="1">
    <citation type="journal article" date="2019" name="bioRxiv">
        <title>The Genome of the Zebra Mussel, Dreissena polymorpha: A Resource for Invasive Species Research.</title>
        <authorList>
            <person name="McCartney M.A."/>
            <person name="Auch B."/>
            <person name="Kono T."/>
            <person name="Mallez S."/>
            <person name="Zhang Y."/>
            <person name="Obille A."/>
            <person name="Becker A."/>
            <person name="Abrahante J.E."/>
            <person name="Garbe J."/>
            <person name="Badalamenti J.P."/>
            <person name="Herman A."/>
            <person name="Mangelson H."/>
            <person name="Liachko I."/>
            <person name="Sullivan S."/>
            <person name="Sone E.D."/>
            <person name="Koren S."/>
            <person name="Silverstein K.A.T."/>
            <person name="Beckman K.B."/>
            <person name="Gohl D.M."/>
        </authorList>
    </citation>
    <scope>NUCLEOTIDE SEQUENCE</scope>
    <source>
        <strain evidence="1">Duluth1</strain>
        <tissue evidence="1">Whole animal</tissue>
    </source>
</reference>
<reference evidence="1" key="2">
    <citation type="submission" date="2020-11" db="EMBL/GenBank/DDBJ databases">
        <authorList>
            <person name="McCartney M.A."/>
            <person name="Auch B."/>
            <person name="Kono T."/>
            <person name="Mallez S."/>
            <person name="Becker A."/>
            <person name="Gohl D.M."/>
            <person name="Silverstein K.A.T."/>
            <person name="Koren S."/>
            <person name="Bechman K.B."/>
            <person name="Herman A."/>
            <person name="Abrahante J.E."/>
            <person name="Garbe J."/>
        </authorList>
    </citation>
    <scope>NUCLEOTIDE SEQUENCE</scope>
    <source>
        <strain evidence="1">Duluth1</strain>
        <tissue evidence="1">Whole animal</tissue>
    </source>
</reference>
<dbReference type="GO" id="GO:0005743">
    <property type="term" value="C:mitochondrial inner membrane"/>
    <property type="evidence" value="ECO:0007669"/>
    <property type="project" value="TreeGrafter"/>
</dbReference>
<dbReference type="GO" id="GO:0090374">
    <property type="term" value="P:oligopeptide export from mitochondrion"/>
    <property type="evidence" value="ECO:0007669"/>
    <property type="project" value="TreeGrafter"/>
</dbReference>
<dbReference type="AlphaFoldDB" id="A0A9D4FW74"/>
<dbReference type="Pfam" id="PF00514">
    <property type="entry name" value="Arm"/>
    <property type="match status" value="1"/>
</dbReference>
<name>A0A9D4FW74_DREPO</name>
<dbReference type="Gene3D" id="3.40.50.300">
    <property type="entry name" value="P-loop containing nucleotide triphosphate hydrolases"/>
    <property type="match status" value="1"/>
</dbReference>
<dbReference type="InterPro" id="IPR039421">
    <property type="entry name" value="Type_1_exporter"/>
</dbReference>
<dbReference type="InterPro" id="IPR016024">
    <property type="entry name" value="ARM-type_fold"/>
</dbReference>
<protein>
    <recommendedName>
        <fullName evidence="3">p-glycoprotein</fullName>
    </recommendedName>
</protein>
<gene>
    <name evidence="1" type="ORF">DPMN_134760</name>
</gene>
<dbReference type="InterPro" id="IPR027417">
    <property type="entry name" value="P-loop_NTPase"/>
</dbReference>
<dbReference type="PANTHER" id="PTHR43394">
    <property type="entry name" value="ATP-DEPENDENT PERMEASE MDL1, MITOCHONDRIAL"/>
    <property type="match status" value="1"/>
</dbReference>
<organism evidence="1 2">
    <name type="scientific">Dreissena polymorpha</name>
    <name type="common">Zebra mussel</name>
    <name type="synonym">Mytilus polymorpha</name>
    <dbReference type="NCBI Taxonomy" id="45954"/>
    <lineage>
        <taxon>Eukaryota</taxon>
        <taxon>Metazoa</taxon>
        <taxon>Spiralia</taxon>
        <taxon>Lophotrochozoa</taxon>
        <taxon>Mollusca</taxon>
        <taxon>Bivalvia</taxon>
        <taxon>Autobranchia</taxon>
        <taxon>Heteroconchia</taxon>
        <taxon>Euheterodonta</taxon>
        <taxon>Imparidentia</taxon>
        <taxon>Neoheterodontei</taxon>
        <taxon>Myida</taxon>
        <taxon>Dreissenoidea</taxon>
        <taxon>Dreissenidae</taxon>
        <taxon>Dreissena</taxon>
    </lineage>
</organism>
<dbReference type="InterPro" id="IPR000225">
    <property type="entry name" value="Armadillo"/>
</dbReference>
<dbReference type="PANTHER" id="PTHR43394:SF1">
    <property type="entry name" value="ATP-BINDING CASSETTE SUB-FAMILY B MEMBER 10, MITOCHONDRIAL"/>
    <property type="match status" value="1"/>
</dbReference>
<keyword evidence="2" id="KW-1185">Reference proteome</keyword>
<accession>A0A9D4FW74</accession>
<evidence type="ECO:0000313" key="2">
    <source>
        <dbReference type="Proteomes" id="UP000828390"/>
    </source>
</evidence>